<keyword evidence="2" id="KW-1185">Reference proteome</keyword>
<sequence length="281" mass="32333">MLTIATSFCSYAQERTDEDIDVILDDLFFNDSQFLDELIEGGNSYNFIYTSLAYNNNTYFSGRDSGTDQFNMIPQISYYHSSGFNASISGVYYQNFDPHWDFTSVSLGYLNTLGKTNSFIYNFGYTKYFYSDDFDDFTNSIDLSIGLRNKKRTLGTSIAASYLFGTDESYQLVSSSFARVNLVRKPNFALRLRPTLSLILAKQEFTYWQRFRTRPFLRTVVNTVFDLLNTQVSIPINFTTKSWDFELGYYLNIPNAVANESDLPTTSFFSLSIGYLFDLSK</sequence>
<proteinExistence type="predicted"/>
<comment type="caution">
    <text evidence="1">The sequence shown here is derived from an EMBL/GenBank/DDBJ whole genome shotgun (WGS) entry which is preliminary data.</text>
</comment>
<name>A0A2U2JDL9_9FLAO</name>
<evidence type="ECO:0000313" key="2">
    <source>
        <dbReference type="Proteomes" id="UP000245670"/>
    </source>
</evidence>
<reference evidence="1 2" key="1">
    <citation type="submission" date="2018-05" db="EMBL/GenBank/DDBJ databases">
        <title>Polaribacter aquimarinus sp. nov., isolated from sediment in a sediment of sea.</title>
        <authorList>
            <person name="Lu D."/>
        </authorList>
    </citation>
    <scope>NUCLEOTIDE SEQUENCE [LARGE SCALE GENOMIC DNA]</scope>
    <source>
        <strain evidence="1 2">ZY113</strain>
    </source>
</reference>
<dbReference type="AlphaFoldDB" id="A0A2U2JDL9"/>
<dbReference type="Proteomes" id="UP000245670">
    <property type="component" value="Unassembled WGS sequence"/>
</dbReference>
<evidence type="ECO:0000313" key="1">
    <source>
        <dbReference type="EMBL" id="PWG06440.1"/>
    </source>
</evidence>
<organism evidence="1 2">
    <name type="scientific">Polaribacter aquimarinus</name>
    <dbReference type="NCBI Taxonomy" id="2100726"/>
    <lineage>
        <taxon>Bacteria</taxon>
        <taxon>Pseudomonadati</taxon>
        <taxon>Bacteroidota</taxon>
        <taxon>Flavobacteriia</taxon>
        <taxon>Flavobacteriales</taxon>
        <taxon>Flavobacteriaceae</taxon>
    </lineage>
</organism>
<gene>
    <name evidence="1" type="ORF">DIS07_01010</name>
</gene>
<dbReference type="EMBL" id="QFFG01000001">
    <property type="protein sequence ID" value="PWG06440.1"/>
    <property type="molecule type" value="Genomic_DNA"/>
</dbReference>
<evidence type="ECO:0008006" key="3">
    <source>
        <dbReference type="Google" id="ProtNLM"/>
    </source>
</evidence>
<protein>
    <recommendedName>
        <fullName evidence="3">DUF481 domain-containing protein</fullName>
    </recommendedName>
</protein>
<accession>A0A2U2JDL9</accession>